<keyword evidence="6" id="KW-0539">Nucleus</keyword>
<dbReference type="EMBL" id="VXIV02001464">
    <property type="protein sequence ID" value="KAF6032983.1"/>
    <property type="molecule type" value="Genomic_DNA"/>
</dbReference>
<keyword evidence="4" id="KW-0949">S-adenosyl-L-methionine</keyword>
<evidence type="ECO:0000256" key="3">
    <source>
        <dbReference type="ARBA" id="ARBA00022679"/>
    </source>
</evidence>
<gene>
    <name evidence="13" type="ORF">EB796_008685</name>
</gene>
<feature type="domain" description="DTW" evidence="12">
    <location>
        <begin position="33"/>
        <end position="234"/>
    </location>
</feature>
<keyword evidence="14" id="KW-1185">Reference proteome</keyword>
<dbReference type="EC" id="2.5.1.25" evidence="2"/>
<dbReference type="PANTHER" id="PTHR15627:SF8">
    <property type="entry name" value="TRNA-URIDINE AMINOCARBOXYPROPYLTRANSFERASE 1"/>
    <property type="match status" value="1"/>
</dbReference>
<evidence type="ECO:0000313" key="13">
    <source>
        <dbReference type="EMBL" id="KAF6032983.1"/>
    </source>
</evidence>
<dbReference type="GO" id="GO:0016432">
    <property type="term" value="F:tRNA-uridine aminocarboxypropyltransferase activity"/>
    <property type="evidence" value="ECO:0007669"/>
    <property type="project" value="UniProtKB-EC"/>
</dbReference>
<evidence type="ECO:0000256" key="4">
    <source>
        <dbReference type="ARBA" id="ARBA00022691"/>
    </source>
</evidence>
<evidence type="ECO:0000256" key="11">
    <source>
        <dbReference type="ARBA" id="ARBA00048718"/>
    </source>
</evidence>
<evidence type="ECO:0000313" key="14">
    <source>
        <dbReference type="Proteomes" id="UP000593567"/>
    </source>
</evidence>
<evidence type="ECO:0000256" key="2">
    <source>
        <dbReference type="ARBA" id="ARBA00012386"/>
    </source>
</evidence>
<dbReference type="Pfam" id="PF03942">
    <property type="entry name" value="DTW"/>
    <property type="match status" value="1"/>
</dbReference>
<comment type="catalytic activity">
    <reaction evidence="11">
        <text>a uridine in tRNA + S-adenosyl-L-methionine = a 3-[(3S)-3-amino-3-carboxypropyl]uridine in tRNA + S-methyl-5'-thioadenosine + H(+)</text>
        <dbReference type="Rhea" id="RHEA:62432"/>
        <dbReference type="Rhea" id="RHEA-COMP:13339"/>
        <dbReference type="Rhea" id="RHEA-COMP:16092"/>
        <dbReference type="ChEBI" id="CHEBI:15378"/>
        <dbReference type="ChEBI" id="CHEBI:17509"/>
        <dbReference type="ChEBI" id="CHEBI:59789"/>
        <dbReference type="ChEBI" id="CHEBI:65315"/>
        <dbReference type="ChEBI" id="CHEBI:82930"/>
        <dbReference type="EC" id="2.5.1.25"/>
    </reaction>
</comment>
<comment type="subcellular location">
    <subcellularLocation>
        <location evidence="1">Nucleus</location>
    </subcellularLocation>
</comment>
<dbReference type="GO" id="GO:0006400">
    <property type="term" value="P:tRNA modification"/>
    <property type="evidence" value="ECO:0007669"/>
    <property type="project" value="TreeGrafter"/>
</dbReference>
<keyword evidence="3" id="KW-0808">Transferase</keyword>
<dbReference type="InterPro" id="IPR051521">
    <property type="entry name" value="tRNA_Mod/Golgi_Maint"/>
</dbReference>
<dbReference type="GO" id="GO:0005634">
    <property type="term" value="C:nucleus"/>
    <property type="evidence" value="ECO:0007669"/>
    <property type="project" value="UniProtKB-SubCell"/>
</dbReference>
<reference evidence="13" key="1">
    <citation type="submission" date="2020-06" db="EMBL/GenBank/DDBJ databases">
        <title>Draft genome of Bugula neritina, a colonial animal packing powerful symbionts and potential medicines.</title>
        <authorList>
            <person name="Rayko M."/>
        </authorList>
    </citation>
    <scope>NUCLEOTIDE SEQUENCE [LARGE SCALE GENOMIC DNA]</scope>
    <source>
        <strain evidence="13">Kwan_BN1</strain>
    </source>
</reference>
<dbReference type="AlphaFoldDB" id="A0A7J7K467"/>
<dbReference type="Proteomes" id="UP000593567">
    <property type="component" value="Unassembled WGS sequence"/>
</dbReference>
<evidence type="ECO:0000256" key="8">
    <source>
        <dbReference type="ARBA" id="ARBA00038290"/>
    </source>
</evidence>
<evidence type="ECO:0000256" key="1">
    <source>
        <dbReference type="ARBA" id="ARBA00004123"/>
    </source>
</evidence>
<sequence length="245" mass="28436">MDENPFPDLFTHDVSIMDMAKQRVTCPDCGRKRMYFCYSCRMYVNNLQTVMPKVELPVQVHIIKHTKELDSKSTAVHAALLAPTHCHIYSYPDIPEYNSTSDVVVYPSEDSMTVADWAKSWSSNSTAVNTCEHKQQPAVRTIIFIDCTWTQTHSIISSPQLSGLVRISMCDYHTQFWRPNGAKRGATYLSTIEAIYFFLREYHTTYLNLPYDAEYDNLLMIFKFMFLKIKKFHNGGDNLKAYRHK</sequence>
<dbReference type="OrthoDB" id="3173at2759"/>
<comment type="caution">
    <text evidence="13">The sequence shown here is derived from an EMBL/GenBank/DDBJ whole genome shotgun (WGS) entry which is preliminary data.</text>
</comment>
<evidence type="ECO:0000259" key="12">
    <source>
        <dbReference type="SMART" id="SM01144"/>
    </source>
</evidence>
<dbReference type="SMART" id="SM01144">
    <property type="entry name" value="DTW"/>
    <property type="match status" value="1"/>
</dbReference>
<proteinExistence type="inferred from homology"/>
<organism evidence="13 14">
    <name type="scientific">Bugula neritina</name>
    <name type="common">Brown bryozoan</name>
    <name type="synonym">Sertularia neritina</name>
    <dbReference type="NCBI Taxonomy" id="10212"/>
    <lineage>
        <taxon>Eukaryota</taxon>
        <taxon>Metazoa</taxon>
        <taxon>Spiralia</taxon>
        <taxon>Lophotrochozoa</taxon>
        <taxon>Bryozoa</taxon>
        <taxon>Gymnolaemata</taxon>
        <taxon>Cheilostomatida</taxon>
        <taxon>Flustrina</taxon>
        <taxon>Buguloidea</taxon>
        <taxon>Bugulidae</taxon>
        <taxon>Bugula</taxon>
    </lineage>
</organism>
<evidence type="ECO:0000256" key="6">
    <source>
        <dbReference type="ARBA" id="ARBA00023242"/>
    </source>
</evidence>
<dbReference type="PANTHER" id="PTHR15627">
    <property type="entry name" value="NATURAL KILLER CELL-SPECIFIC ANTIGEN KLIP1"/>
    <property type="match status" value="1"/>
</dbReference>
<evidence type="ECO:0000256" key="5">
    <source>
        <dbReference type="ARBA" id="ARBA00022694"/>
    </source>
</evidence>
<dbReference type="InterPro" id="IPR005636">
    <property type="entry name" value="DTW"/>
</dbReference>
<keyword evidence="5" id="KW-0819">tRNA processing</keyword>
<evidence type="ECO:0000256" key="7">
    <source>
        <dbReference type="ARBA" id="ARBA00037050"/>
    </source>
</evidence>
<comment type="function">
    <text evidence="7">Catalyzes the formation of 3-(3-amino-3-carboxypropyl)uridine (acp3U) at position 20 in the D-loop of several cytoplasmic tRNAs (acp3U(20)).</text>
</comment>
<evidence type="ECO:0000256" key="10">
    <source>
        <dbReference type="ARBA" id="ARBA00042508"/>
    </source>
</evidence>
<protein>
    <recommendedName>
        <fullName evidence="9">tRNA-uridine aminocarboxypropyltransferase 1</fullName>
        <ecNumber evidence="2">2.5.1.25</ecNumber>
    </recommendedName>
    <alternativeName>
        <fullName evidence="10">DTW domain-containing protein 1</fullName>
    </alternativeName>
</protein>
<evidence type="ECO:0000256" key="9">
    <source>
        <dbReference type="ARBA" id="ARBA00039242"/>
    </source>
</evidence>
<accession>A0A7J7K467</accession>
<comment type="similarity">
    <text evidence="8">Belongs to the TDD superfamily. DTWD1 family.</text>
</comment>
<name>A0A7J7K467_BUGNE</name>